<dbReference type="PATRIC" id="fig|1265861.3.peg.208"/>
<dbReference type="Gene3D" id="1.10.443.10">
    <property type="entry name" value="Intergrase catalytic core"/>
    <property type="match status" value="1"/>
</dbReference>
<dbReference type="GO" id="GO:0006310">
    <property type="term" value="P:DNA recombination"/>
    <property type="evidence" value="ECO:0007669"/>
    <property type="project" value="UniProtKB-KW"/>
</dbReference>
<name>W7CYE1_9LIST</name>
<dbReference type="InterPro" id="IPR013762">
    <property type="entry name" value="Integrase-like_cat_sf"/>
</dbReference>
<dbReference type="InterPro" id="IPR011010">
    <property type="entry name" value="DNA_brk_join_enz"/>
</dbReference>
<sequence>MNFVEPIRDKNVIREIKKYLLIKDSGGRNYTLFVLGINVGLRISDLLLLKVKDVRGDYINIREKKTGKHKKIKLNKEARKAVSRFIYNKSDDDWLFASRKGYAAISRITAYRILVDIQETFKLGNLGTHSLRKTFGYHFYKEYKDVAALQIIFNHADPKITLRYIGIEQDGLDTMMEGFGL</sequence>
<keyword evidence="1" id="KW-0233">DNA recombination</keyword>
<accession>W7CYE1</accession>
<dbReference type="GO" id="GO:0003677">
    <property type="term" value="F:DNA binding"/>
    <property type="evidence" value="ECO:0007669"/>
    <property type="project" value="InterPro"/>
</dbReference>
<dbReference type="OrthoDB" id="9788852at2"/>
<dbReference type="PROSITE" id="PS51898">
    <property type="entry name" value="TYR_RECOMBINASE"/>
    <property type="match status" value="1"/>
</dbReference>
<dbReference type="STRING" id="1265861.BCAMP_01085"/>
<dbReference type="PANTHER" id="PTHR30349:SF82">
    <property type="entry name" value="INTEGRASE_RECOMBINASE YOEC-RELATED"/>
    <property type="match status" value="1"/>
</dbReference>
<dbReference type="InterPro" id="IPR002104">
    <property type="entry name" value="Integrase_catalytic"/>
</dbReference>
<keyword evidence="4" id="KW-1185">Reference proteome</keyword>
<dbReference type="AlphaFoldDB" id="W7CYE1"/>
<dbReference type="Pfam" id="PF00589">
    <property type="entry name" value="Phage_integrase"/>
    <property type="match status" value="1"/>
</dbReference>
<dbReference type="Proteomes" id="UP000019243">
    <property type="component" value="Unassembled WGS sequence"/>
</dbReference>
<gene>
    <name evidence="3" type="ORF">BCAMP_01085</name>
</gene>
<dbReference type="RefSeq" id="WP_035312969.1">
    <property type="nucleotide sequence ID" value="NZ_AODH01000004.1"/>
</dbReference>
<feature type="domain" description="Tyr recombinase" evidence="2">
    <location>
        <begin position="6"/>
        <end position="177"/>
    </location>
</feature>
<evidence type="ECO:0000256" key="1">
    <source>
        <dbReference type="ARBA" id="ARBA00023172"/>
    </source>
</evidence>
<dbReference type="SUPFAM" id="SSF56349">
    <property type="entry name" value="DNA breaking-rejoining enzymes"/>
    <property type="match status" value="1"/>
</dbReference>
<dbReference type="InterPro" id="IPR050090">
    <property type="entry name" value="Tyrosine_recombinase_XerCD"/>
</dbReference>
<organism evidence="3 4">
    <name type="scientific">Brochothrix campestris FSL F6-1037</name>
    <dbReference type="NCBI Taxonomy" id="1265861"/>
    <lineage>
        <taxon>Bacteria</taxon>
        <taxon>Bacillati</taxon>
        <taxon>Bacillota</taxon>
        <taxon>Bacilli</taxon>
        <taxon>Bacillales</taxon>
        <taxon>Listeriaceae</taxon>
        <taxon>Brochothrix</taxon>
    </lineage>
</organism>
<dbReference type="PANTHER" id="PTHR30349">
    <property type="entry name" value="PHAGE INTEGRASE-RELATED"/>
    <property type="match status" value="1"/>
</dbReference>
<dbReference type="EMBL" id="AODH01000004">
    <property type="protein sequence ID" value="EUJ41962.1"/>
    <property type="molecule type" value="Genomic_DNA"/>
</dbReference>
<protein>
    <submittedName>
        <fullName evidence="3">Site-specific recombinase, phage integrase family protein</fullName>
    </submittedName>
</protein>
<dbReference type="GO" id="GO:0015074">
    <property type="term" value="P:DNA integration"/>
    <property type="evidence" value="ECO:0007669"/>
    <property type="project" value="InterPro"/>
</dbReference>
<evidence type="ECO:0000259" key="2">
    <source>
        <dbReference type="PROSITE" id="PS51898"/>
    </source>
</evidence>
<evidence type="ECO:0000313" key="4">
    <source>
        <dbReference type="Proteomes" id="UP000019243"/>
    </source>
</evidence>
<reference evidence="3 4" key="1">
    <citation type="submission" date="2012-12" db="EMBL/GenBank/DDBJ databases">
        <title>Novel taxa of Listeriaceae from agricultural environments in the United States.</title>
        <authorList>
            <person name="den Bakker H.C."/>
            <person name="Allred A."/>
            <person name="Warchocki S."/>
            <person name="Wright E.M."/>
            <person name="Burrell A."/>
            <person name="Nightingale K.K."/>
            <person name="Kephart D."/>
            <person name="Wiedmann M."/>
        </authorList>
    </citation>
    <scope>NUCLEOTIDE SEQUENCE [LARGE SCALE GENOMIC DNA]</scope>
    <source>
        <strain evidence="3 4">FSL F6-1037</strain>
    </source>
</reference>
<evidence type="ECO:0000313" key="3">
    <source>
        <dbReference type="EMBL" id="EUJ41962.1"/>
    </source>
</evidence>
<comment type="caution">
    <text evidence="3">The sequence shown here is derived from an EMBL/GenBank/DDBJ whole genome shotgun (WGS) entry which is preliminary data.</text>
</comment>
<proteinExistence type="predicted"/>